<proteinExistence type="inferred from homology"/>
<organism evidence="3 4">
    <name type="scientific">Gymnopilus junonius</name>
    <name type="common">Spectacular rustgill mushroom</name>
    <name type="synonym">Gymnopilus spectabilis subsp. junonius</name>
    <dbReference type="NCBI Taxonomy" id="109634"/>
    <lineage>
        <taxon>Eukaryota</taxon>
        <taxon>Fungi</taxon>
        <taxon>Dikarya</taxon>
        <taxon>Basidiomycota</taxon>
        <taxon>Agaricomycotina</taxon>
        <taxon>Agaricomycetes</taxon>
        <taxon>Agaricomycetidae</taxon>
        <taxon>Agaricales</taxon>
        <taxon>Agaricineae</taxon>
        <taxon>Hymenogastraceae</taxon>
        <taxon>Gymnopilus</taxon>
    </lineage>
</organism>
<evidence type="ECO:0000313" key="4">
    <source>
        <dbReference type="Proteomes" id="UP000724874"/>
    </source>
</evidence>
<keyword evidence="4" id="KW-1185">Reference proteome</keyword>
<dbReference type="OrthoDB" id="5595506at2759"/>
<dbReference type="GO" id="GO:0005743">
    <property type="term" value="C:mitochondrial inner membrane"/>
    <property type="evidence" value="ECO:0007669"/>
    <property type="project" value="UniProtKB-SubCell"/>
</dbReference>
<reference evidence="3" key="1">
    <citation type="submission" date="2020-11" db="EMBL/GenBank/DDBJ databases">
        <authorList>
            <consortium name="DOE Joint Genome Institute"/>
            <person name="Ahrendt S."/>
            <person name="Riley R."/>
            <person name="Andreopoulos W."/>
            <person name="LaButti K."/>
            <person name="Pangilinan J."/>
            <person name="Ruiz-duenas F.J."/>
            <person name="Barrasa J.M."/>
            <person name="Sanchez-Garcia M."/>
            <person name="Camarero S."/>
            <person name="Miyauchi S."/>
            <person name="Serrano A."/>
            <person name="Linde D."/>
            <person name="Babiker R."/>
            <person name="Drula E."/>
            <person name="Ayuso-Fernandez I."/>
            <person name="Pacheco R."/>
            <person name="Padilla G."/>
            <person name="Ferreira P."/>
            <person name="Barriuso J."/>
            <person name="Kellner H."/>
            <person name="Castanera R."/>
            <person name="Alfaro M."/>
            <person name="Ramirez L."/>
            <person name="Pisabarro A.G."/>
            <person name="Kuo A."/>
            <person name="Tritt A."/>
            <person name="Lipzen A."/>
            <person name="He G."/>
            <person name="Yan M."/>
            <person name="Ng V."/>
            <person name="Cullen D."/>
            <person name="Martin F."/>
            <person name="Rosso M.-N."/>
            <person name="Henrissat B."/>
            <person name="Hibbett D."/>
            <person name="Martinez A.T."/>
            <person name="Grigoriev I.V."/>
        </authorList>
    </citation>
    <scope>NUCLEOTIDE SEQUENCE</scope>
    <source>
        <strain evidence="3">AH 44721</strain>
    </source>
</reference>
<keyword evidence="1" id="KW-0472">Membrane</keyword>
<dbReference type="InterPro" id="IPR008839">
    <property type="entry name" value="MDM33_fungi"/>
</dbReference>
<keyword evidence="1" id="KW-0809">Transit peptide</keyword>
<evidence type="ECO:0000313" key="3">
    <source>
        <dbReference type="EMBL" id="KAF8909008.1"/>
    </source>
</evidence>
<feature type="compositionally biased region" description="Low complexity" evidence="2">
    <location>
        <begin position="40"/>
        <end position="52"/>
    </location>
</feature>
<evidence type="ECO:0000256" key="2">
    <source>
        <dbReference type="SAM" id="MobiDB-lite"/>
    </source>
</evidence>
<name>A0A9P5NWR2_GYMJU</name>
<gene>
    <name evidence="3" type="ORF">CPB84DRAFT_117917</name>
</gene>
<feature type="compositionally biased region" description="Polar residues" evidence="2">
    <location>
        <begin position="64"/>
        <end position="85"/>
    </location>
</feature>
<comment type="similarity">
    <text evidence="1">Belongs to the SHE9 family.</text>
</comment>
<dbReference type="EMBL" id="JADNYJ010000010">
    <property type="protein sequence ID" value="KAF8909008.1"/>
    <property type="molecule type" value="Genomic_DNA"/>
</dbReference>
<sequence length="189" mass="20990">MLRSSLTRPLRRRPFSTCAATRNAQRPPIGNDTQQSKGAPSSSHSSEDLSPPKAEESTPLDPLPQSTESTANPFILASPTSSTEPQPREPLSAYDLDLVKRRIREWTEQATIALRNRADDFTESTKVTFSQLGSQLNRVTGYEEIEALKRGVVEQGMCGFIFIIICSWIQREIIHRGTNIHRSSSCSGC</sequence>
<accession>A0A9P5NWR2</accession>
<dbReference type="AlphaFoldDB" id="A0A9P5NWR2"/>
<dbReference type="Proteomes" id="UP000724874">
    <property type="component" value="Unassembled WGS sequence"/>
</dbReference>
<feature type="region of interest" description="Disordered" evidence="2">
    <location>
        <begin position="1"/>
        <end position="90"/>
    </location>
</feature>
<keyword evidence="1" id="KW-0496">Mitochondrion</keyword>
<comment type="caution">
    <text evidence="3">The sequence shown here is derived from an EMBL/GenBank/DDBJ whole genome shotgun (WGS) entry which is preliminary data.</text>
</comment>
<dbReference type="Pfam" id="PF05546">
    <property type="entry name" value="She9_MDM33"/>
    <property type="match status" value="1"/>
</dbReference>
<comment type="subcellular location">
    <subcellularLocation>
        <location evidence="1">Mitochondrion inner membrane</location>
        <topology evidence="1">Multi-pass membrane protein</topology>
    </subcellularLocation>
</comment>
<keyword evidence="1" id="KW-0999">Mitochondrion inner membrane</keyword>
<comment type="function">
    <text evidence="1">Required for the maintenance of the structure of the mitochondrial inner membrane. Involved in mitochondrial morphology.</text>
</comment>
<protein>
    <recommendedName>
        <fullName evidence="1">Sensitive to high expression protein 9, mitochondrial</fullName>
    </recommendedName>
</protein>
<evidence type="ECO:0000256" key="1">
    <source>
        <dbReference type="RuleBase" id="RU364128"/>
    </source>
</evidence>
<comment type="subunit">
    <text evidence="1">Homooligomer.</text>
</comment>